<feature type="compositionally biased region" description="Basic and acidic residues" evidence="1">
    <location>
        <begin position="25"/>
        <end position="36"/>
    </location>
</feature>
<name>A0AAV2J9N2_KNICA</name>
<proteinExistence type="predicted"/>
<evidence type="ECO:0000256" key="1">
    <source>
        <dbReference type="SAM" id="MobiDB-lite"/>
    </source>
</evidence>
<protein>
    <submittedName>
        <fullName evidence="2">Uncharacterized protein</fullName>
    </submittedName>
</protein>
<evidence type="ECO:0000313" key="2">
    <source>
        <dbReference type="EMBL" id="CAL1574172.1"/>
    </source>
</evidence>
<reference evidence="2 3" key="1">
    <citation type="submission" date="2024-04" db="EMBL/GenBank/DDBJ databases">
        <authorList>
            <person name="Waldvogel A.-M."/>
            <person name="Schoenle A."/>
        </authorList>
    </citation>
    <scope>NUCLEOTIDE SEQUENCE [LARGE SCALE GENOMIC DNA]</scope>
</reference>
<accession>A0AAV2J9N2</accession>
<dbReference type="EMBL" id="OZ035833">
    <property type="protein sequence ID" value="CAL1574172.1"/>
    <property type="molecule type" value="Genomic_DNA"/>
</dbReference>
<feature type="region of interest" description="Disordered" evidence="1">
    <location>
        <begin position="81"/>
        <end position="120"/>
    </location>
</feature>
<keyword evidence="3" id="KW-1185">Reference proteome</keyword>
<feature type="region of interest" description="Disordered" evidence="1">
    <location>
        <begin position="1"/>
        <end position="54"/>
    </location>
</feature>
<sequence length="120" mass="13453">MKGDTHHMSHSPQFPLHLPNISISKRNDRQHQRPISDRTPPQTRQSEACGGRTAGLISRSAAWLHSRHTQPSPVPLAQVNRVRMREERGGEGNREGQRLGQTGYRPSTLRPGAMRDPPKA</sequence>
<dbReference type="Proteomes" id="UP001497482">
    <property type="component" value="Chromosome 11"/>
</dbReference>
<dbReference type="AlphaFoldDB" id="A0AAV2J9N2"/>
<evidence type="ECO:0000313" key="3">
    <source>
        <dbReference type="Proteomes" id="UP001497482"/>
    </source>
</evidence>
<gene>
    <name evidence="2" type="ORF">KC01_LOCUS5925</name>
</gene>
<feature type="compositionally biased region" description="Basic and acidic residues" evidence="1">
    <location>
        <begin position="83"/>
        <end position="97"/>
    </location>
</feature>
<organism evidence="2 3">
    <name type="scientific">Knipowitschia caucasica</name>
    <name type="common">Caucasian dwarf goby</name>
    <name type="synonym">Pomatoschistus caucasicus</name>
    <dbReference type="NCBI Taxonomy" id="637954"/>
    <lineage>
        <taxon>Eukaryota</taxon>
        <taxon>Metazoa</taxon>
        <taxon>Chordata</taxon>
        <taxon>Craniata</taxon>
        <taxon>Vertebrata</taxon>
        <taxon>Euteleostomi</taxon>
        <taxon>Actinopterygii</taxon>
        <taxon>Neopterygii</taxon>
        <taxon>Teleostei</taxon>
        <taxon>Neoteleostei</taxon>
        <taxon>Acanthomorphata</taxon>
        <taxon>Gobiaria</taxon>
        <taxon>Gobiiformes</taxon>
        <taxon>Gobioidei</taxon>
        <taxon>Gobiidae</taxon>
        <taxon>Gobiinae</taxon>
        <taxon>Knipowitschia</taxon>
    </lineage>
</organism>